<evidence type="ECO:0000256" key="7">
    <source>
        <dbReference type="SAM" id="MobiDB-lite"/>
    </source>
</evidence>
<dbReference type="Pfam" id="PF07497">
    <property type="entry name" value="Rho_RNA_bind"/>
    <property type="match status" value="1"/>
</dbReference>
<evidence type="ECO:0000256" key="1">
    <source>
        <dbReference type="ARBA" id="ARBA00022801"/>
    </source>
</evidence>
<dbReference type="Gene3D" id="3.40.50.300">
    <property type="entry name" value="P-loop containing nucleotide triphosphate hydrolases"/>
    <property type="match status" value="1"/>
</dbReference>
<keyword evidence="4 5" id="KW-0804">Transcription</keyword>
<dbReference type="Pfam" id="PF00006">
    <property type="entry name" value="ATP-synt_ab"/>
    <property type="match status" value="1"/>
</dbReference>
<dbReference type="InterPro" id="IPR012340">
    <property type="entry name" value="NA-bd_OB-fold"/>
</dbReference>
<dbReference type="GO" id="GO:0006353">
    <property type="term" value="P:DNA-templated transcription termination"/>
    <property type="evidence" value="ECO:0007669"/>
    <property type="project" value="UniProtKB-UniRule"/>
</dbReference>
<dbReference type="GO" id="GO:0003723">
    <property type="term" value="F:RNA binding"/>
    <property type="evidence" value="ECO:0007669"/>
    <property type="project" value="UniProtKB-UniRule"/>
</dbReference>
<organism evidence="9 10">
    <name type="scientific">Aeromicrobium erythreum</name>
    <dbReference type="NCBI Taxonomy" id="2041"/>
    <lineage>
        <taxon>Bacteria</taxon>
        <taxon>Bacillati</taxon>
        <taxon>Actinomycetota</taxon>
        <taxon>Actinomycetes</taxon>
        <taxon>Propionibacteriales</taxon>
        <taxon>Nocardioidaceae</taxon>
        <taxon>Aeromicrobium</taxon>
    </lineage>
</organism>
<gene>
    <name evidence="5" type="primary">rho</name>
    <name evidence="9" type="ORF">AERYTH_06645</name>
</gene>
<dbReference type="SMART" id="SM00959">
    <property type="entry name" value="Rho_N"/>
    <property type="match status" value="1"/>
</dbReference>
<dbReference type="NCBIfam" id="NF006886">
    <property type="entry name" value="PRK09376.1"/>
    <property type="match status" value="1"/>
</dbReference>
<keyword evidence="5 6" id="KW-0694">RNA-binding</keyword>
<dbReference type="InterPro" id="IPR000194">
    <property type="entry name" value="ATPase_F1/V1/A1_a/bsu_nucl-bd"/>
</dbReference>
<keyword evidence="3 5" id="KW-0805">Transcription regulation</keyword>
<dbReference type="Proteomes" id="UP000067689">
    <property type="component" value="Chromosome"/>
</dbReference>
<dbReference type="InterPro" id="IPR011113">
    <property type="entry name" value="Rho_RNA-bd"/>
</dbReference>
<feature type="compositionally biased region" description="Polar residues" evidence="7">
    <location>
        <begin position="133"/>
        <end position="142"/>
    </location>
</feature>
<dbReference type="PANTHER" id="PTHR46425">
    <property type="entry name" value="TRANSCRIPTION TERMINATION FACTOR RHO"/>
    <property type="match status" value="1"/>
</dbReference>
<keyword evidence="5" id="KW-0067">ATP-binding</keyword>
<dbReference type="GO" id="GO:0008186">
    <property type="term" value="F:ATP-dependent activity, acting on RNA"/>
    <property type="evidence" value="ECO:0007669"/>
    <property type="project" value="InterPro"/>
</dbReference>
<dbReference type="AlphaFoldDB" id="A0A0U4CG35"/>
<dbReference type="PANTHER" id="PTHR46425:SF1">
    <property type="entry name" value="TRANSCRIPTION TERMINATION FACTOR RHO"/>
    <property type="match status" value="1"/>
</dbReference>
<dbReference type="InterPro" id="IPR027417">
    <property type="entry name" value="P-loop_NTPase"/>
</dbReference>
<feature type="compositionally biased region" description="Polar residues" evidence="7">
    <location>
        <begin position="182"/>
        <end position="194"/>
    </location>
</feature>
<evidence type="ECO:0000256" key="5">
    <source>
        <dbReference type="HAMAP-Rule" id="MF_01884"/>
    </source>
</evidence>
<keyword evidence="5" id="KW-0547">Nucleotide-binding</keyword>
<comment type="subunit">
    <text evidence="5">Homohexamer. The homohexamer assembles into an open ring structure.</text>
</comment>
<feature type="compositionally biased region" description="Low complexity" evidence="7">
    <location>
        <begin position="70"/>
        <end position="93"/>
    </location>
</feature>
<dbReference type="GO" id="GO:0005524">
    <property type="term" value="F:ATP binding"/>
    <property type="evidence" value="ECO:0007669"/>
    <property type="project" value="UniProtKB-UniRule"/>
</dbReference>
<evidence type="ECO:0000256" key="4">
    <source>
        <dbReference type="ARBA" id="ARBA00023163"/>
    </source>
</evidence>
<evidence type="ECO:0000313" key="9">
    <source>
        <dbReference type="EMBL" id="ALX04389.1"/>
    </source>
</evidence>
<keyword evidence="1 5" id="KW-0378">Hydrolase</keyword>
<dbReference type="InterPro" id="IPR004665">
    <property type="entry name" value="Term_rho"/>
</dbReference>
<keyword evidence="5" id="KW-0806">Transcription termination</keyword>
<evidence type="ECO:0000259" key="8">
    <source>
        <dbReference type="PROSITE" id="PS51856"/>
    </source>
</evidence>
<dbReference type="PATRIC" id="fig|2041.4.peg.1392"/>
<proteinExistence type="inferred from homology"/>
<comment type="function">
    <text evidence="5">Facilitates transcription termination by a mechanism that involves Rho binding to the nascent RNA, activation of Rho's RNA-dependent ATPase activity, and release of the mRNA from the DNA template.</text>
</comment>
<dbReference type="RefSeq" id="WP_067856253.1">
    <property type="nucleotide sequence ID" value="NZ_CP011502.1"/>
</dbReference>
<dbReference type="CDD" id="cd04459">
    <property type="entry name" value="Rho_CSD"/>
    <property type="match status" value="1"/>
</dbReference>
<feature type="region of interest" description="Disordered" evidence="7">
    <location>
        <begin position="1"/>
        <end position="30"/>
    </location>
</feature>
<keyword evidence="10" id="KW-1185">Reference proteome</keyword>
<dbReference type="OrthoDB" id="9805197at2"/>
<evidence type="ECO:0000256" key="2">
    <source>
        <dbReference type="ARBA" id="ARBA00022806"/>
    </source>
</evidence>
<dbReference type="Gene3D" id="2.40.50.140">
    <property type="entry name" value="Nucleic acid-binding proteins"/>
    <property type="match status" value="1"/>
</dbReference>
<evidence type="ECO:0000256" key="6">
    <source>
        <dbReference type="PROSITE-ProRule" id="PRU01203"/>
    </source>
</evidence>
<reference evidence="9 10" key="1">
    <citation type="journal article" date="1991" name="Int. J. Syst. Bacteriol.">
        <title>Description of the erythromycin-producing bacterium Arthrobacter sp. strain NRRL B-3381 as Aeromicrobium erythreum gen. nov., sp. nov.</title>
        <authorList>
            <person name="Miller E.S."/>
            <person name="Woese C.R."/>
            <person name="Brenner S."/>
        </authorList>
    </citation>
    <scope>NUCLEOTIDE SEQUENCE [LARGE SCALE GENOMIC DNA]</scope>
    <source>
        <strain evidence="9 10">AR18</strain>
    </source>
</reference>
<dbReference type="EC" id="3.6.4.-" evidence="5"/>
<feature type="compositionally biased region" description="Low complexity" evidence="7">
    <location>
        <begin position="9"/>
        <end position="23"/>
    </location>
</feature>
<dbReference type="Pfam" id="PF07498">
    <property type="entry name" value="Rho_N"/>
    <property type="match status" value="1"/>
</dbReference>
<feature type="region of interest" description="Disordered" evidence="7">
    <location>
        <begin position="68"/>
        <end position="263"/>
    </location>
</feature>
<dbReference type="GO" id="GO:0004386">
    <property type="term" value="F:helicase activity"/>
    <property type="evidence" value="ECO:0007669"/>
    <property type="project" value="UniProtKB-UniRule"/>
</dbReference>
<name>A0A0U4CG35_9ACTN</name>
<sequence length="637" mass="68106">MTDTPTDQSASPSAEPASAAPAKPARRSGGALGGKVLAELREIASGLGISDAGKLRKGELIDAIKAARGESAPSAVQAAPAQQAPQQVEPTAPEKAQGAKPQVEKDEKPQGAPAAEEQARETPRGRGRRAQGAPSQDGQPQDAQGKDAQGKDEQNRGQGKGQGPKNGNQRTKNDGQRDGQKNAEQQKNTENQKNGDGQKNDDQRRGDQQRKGDQQGGQDAPQKNGQRGVDPQAADDDEAGGRRRNRRGRNRGGRGADGEPTYTEDDVLVPAAGILDILDNYAFVRTTGYLPSENDVYVSLSMVRKWGLRKGDAVTGQVRQPREGERKEKFNPMVRVDTVNGTPLEEARGRIEFSSMTPVHPEERLVLETDPTVVTTRLIDLFAPVGKGQRQLVVSEQRGGRSALVRTVADALTANNPECHLMVVLIDERPEEVTELQRSVKGEVIASTFDRPAADHTTVAELAIERAKRLVELGHDVVVLLDSLTRLGRAYHQASTASSRMAGAVDAAALHPVKTFFGAARNAEDGGSLTILATALAGTSSVVDEAVLEEIDGAANSVLRLQVDENQQVFPAVDIAGSRTNHEELLLDEQELDILVATRRALVGRSPQQVLDTVVGRLEKTGSNAELLLALQRSPLA</sequence>
<accession>A0A0U4CG35</accession>
<dbReference type="HAMAP" id="MF_01884">
    <property type="entry name" value="Rho"/>
    <property type="match status" value="1"/>
</dbReference>
<dbReference type="SUPFAM" id="SSF52540">
    <property type="entry name" value="P-loop containing nucleoside triphosphate hydrolases"/>
    <property type="match status" value="1"/>
</dbReference>
<dbReference type="InterPro" id="IPR011129">
    <property type="entry name" value="CSD"/>
</dbReference>
<dbReference type="EMBL" id="CP011502">
    <property type="protein sequence ID" value="ALX04389.1"/>
    <property type="molecule type" value="Genomic_DNA"/>
</dbReference>
<dbReference type="PROSITE" id="PS51856">
    <property type="entry name" value="RHO_RNA_BD"/>
    <property type="match status" value="1"/>
</dbReference>
<feature type="compositionally biased region" description="Basic residues" evidence="7">
    <location>
        <begin position="242"/>
        <end position="252"/>
    </location>
</feature>
<dbReference type="GO" id="GO:0016787">
    <property type="term" value="F:hydrolase activity"/>
    <property type="evidence" value="ECO:0007669"/>
    <property type="project" value="UniProtKB-KW"/>
</dbReference>
<evidence type="ECO:0000313" key="10">
    <source>
        <dbReference type="Proteomes" id="UP000067689"/>
    </source>
</evidence>
<dbReference type="STRING" id="2041.AERYTH_06645"/>
<comment type="caution">
    <text evidence="5">Lacks conserved residue(s) required for the propagation of feature annotation.</text>
</comment>
<feature type="compositionally biased region" description="Basic and acidic residues" evidence="7">
    <location>
        <begin position="144"/>
        <end position="155"/>
    </location>
</feature>
<dbReference type="SUPFAM" id="SSF50249">
    <property type="entry name" value="Nucleic acid-binding proteins"/>
    <property type="match status" value="1"/>
</dbReference>
<keyword evidence="2 5" id="KW-0347">Helicase</keyword>
<feature type="binding site" evidence="5">
    <location>
        <position position="429"/>
    </location>
    <ligand>
        <name>ATP</name>
        <dbReference type="ChEBI" id="CHEBI:30616"/>
    </ligand>
</feature>
<dbReference type="InterPro" id="IPR011112">
    <property type="entry name" value="Rho-like_N"/>
</dbReference>
<feature type="domain" description="Rho RNA-BD" evidence="8">
    <location>
        <begin position="268"/>
        <end position="343"/>
    </location>
</feature>
<dbReference type="SMART" id="SM00357">
    <property type="entry name" value="CSP"/>
    <property type="match status" value="1"/>
</dbReference>
<feature type="compositionally biased region" description="Basic and acidic residues" evidence="7">
    <location>
        <begin position="196"/>
        <end position="213"/>
    </location>
</feature>
<protein>
    <recommendedName>
        <fullName evidence="5">Transcription termination factor Rho</fullName>
        <ecNumber evidence="5">3.6.4.-</ecNumber>
    </recommendedName>
    <alternativeName>
        <fullName evidence="5">ATP-dependent helicase Rho</fullName>
    </alternativeName>
</protein>
<comment type="similarity">
    <text evidence="5 6">Belongs to the Rho family.</text>
</comment>
<evidence type="ECO:0000256" key="3">
    <source>
        <dbReference type="ARBA" id="ARBA00023015"/>
    </source>
</evidence>
<dbReference type="KEGG" id="aer:AERYTH_06645"/>
<feature type="compositionally biased region" description="Basic and acidic residues" evidence="7">
    <location>
        <begin position="171"/>
        <end position="181"/>
    </location>
</feature>